<comment type="caution">
    <text evidence="5">The sequence shown here is derived from an EMBL/GenBank/DDBJ whole genome shotgun (WGS) entry which is preliminary data.</text>
</comment>
<dbReference type="GO" id="GO:0003735">
    <property type="term" value="F:structural constituent of ribosome"/>
    <property type="evidence" value="ECO:0007669"/>
    <property type="project" value="InterPro"/>
</dbReference>
<accession>A0A1G2NG49</accession>
<dbReference type="AlphaFoldDB" id="A0A1G2NG49"/>
<dbReference type="Pfam" id="PF01165">
    <property type="entry name" value="Ribosomal_S21"/>
    <property type="match status" value="1"/>
</dbReference>
<keyword evidence="2" id="KW-0689">Ribosomal protein</keyword>
<evidence type="ECO:0000256" key="1">
    <source>
        <dbReference type="ARBA" id="ARBA00006640"/>
    </source>
</evidence>
<sequence length="81" mass="9765">MIANAEVVRDDNENNVSFLRRFTKRVQGSGVLNRVRSIRFFERAPSKYKRKTHALKRINRREAYEEMSKLGKIKEVEKRRR</sequence>
<evidence type="ECO:0000256" key="2">
    <source>
        <dbReference type="ARBA" id="ARBA00022980"/>
    </source>
</evidence>
<evidence type="ECO:0000256" key="3">
    <source>
        <dbReference type="ARBA" id="ARBA00023274"/>
    </source>
</evidence>
<keyword evidence="3" id="KW-0687">Ribonucleoprotein</keyword>
<evidence type="ECO:0000313" key="6">
    <source>
        <dbReference type="Proteomes" id="UP000177797"/>
    </source>
</evidence>
<dbReference type="EMBL" id="MHSA01000012">
    <property type="protein sequence ID" value="OHA34439.1"/>
    <property type="molecule type" value="Genomic_DNA"/>
</dbReference>
<organism evidence="5 6">
    <name type="scientific">Candidatus Taylorbacteria bacterium RIFCSPLOWO2_01_FULL_48_100</name>
    <dbReference type="NCBI Taxonomy" id="1802322"/>
    <lineage>
        <taxon>Bacteria</taxon>
        <taxon>Candidatus Tayloriibacteriota</taxon>
    </lineage>
</organism>
<protein>
    <recommendedName>
        <fullName evidence="4">Small ribosomal subunit protein bS21</fullName>
    </recommendedName>
</protein>
<dbReference type="Proteomes" id="UP000177797">
    <property type="component" value="Unassembled WGS sequence"/>
</dbReference>
<dbReference type="InterPro" id="IPR001911">
    <property type="entry name" value="Ribosomal_bS21"/>
</dbReference>
<name>A0A1G2NG49_9BACT</name>
<evidence type="ECO:0000256" key="4">
    <source>
        <dbReference type="ARBA" id="ARBA00035135"/>
    </source>
</evidence>
<proteinExistence type="inferred from homology"/>
<comment type="similarity">
    <text evidence="1">Belongs to the bacterial ribosomal protein bS21 family.</text>
</comment>
<reference evidence="5 6" key="1">
    <citation type="journal article" date="2016" name="Nat. Commun.">
        <title>Thousands of microbial genomes shed light on interconnected biogeochemical processes in an aquifer system.</title>
        <authorList>
            <person name="Anantharaman K."/>
            <person name="Brown C.T."/>
            <person name="Hug L.A."/>
            <person name="Sharon I."/>
            <person name="Castelle C.J."/>
            <person name="Probst A.J."/>
            <person name="Thomas B.C."/>
            <person name="Singh A."/>
            <person name="Wilkins M.J."/>
            <person name="Karaoz U."/>
            <person name="Brodie E.L."/>
            <person name="Williams K.H."/>
            <person name="Hubbard S.S."/>
            <person name="Banfield J.F."/>
        </authorList>
    </citation>
    <scope>NUCLEOTIDE SEQUENCE [LARGE SCALE GENOMIC DNA]</scope>
</reference>
<dbReference type="GO" id="GO:1990904">
    <property type="term" value="C:ribonucleoprotein complex"/>
    <property type="evidence" value="ECO:0007669"/>
    <property type="project" value="UniProtKB-KW"/>
</dbReference>
<gene>
    <name evidence="5" type="ORF">A2938_01165</name>
</gene>
<dbReference type="GO" id="GO:0006412">
    <property type="term" value="P:translation"/>
    <property type="evidence" value="ECO:0007669"/>
    <property type="project" value="InterPro"/>
</dbReference>
<dbReference type="GO" id="GO:0005840">
    <property type="term" value="C:ribosome"/>
    <property type="evidence" value="ECO:0007669"/>
    <property type="project" value="UniProtKB-KW"/>
</dbReference>
<dbReference type="InterPro" id="IPR038380">
    <property type="entry name" value="Ribosomal_bS21_sf"/>
</dbReference>
<dbReference type="Gene3D" id="1.20.5.1150">
    <property type="entry name" value="Ribosomal protein S8"/>
    <property type="match status" value="1"/>
</dbReference>
<evidence type="ECO:0000313" key="5">
    <source>
        <dbReference type="EMBL" id="OHA34439.1"/>
    </source>
</evidence>